<keyword evidence="2" id="KW-0812">Transmembrane</keyword>
<dbReference type="EC" id="3.4.23.43" evidence="4"/>
<comment type="similarity">
    <text evidence="1">Belongs to the peptidase A24 family.</text>
</comment>
<dbReference type="Pfam" id="PF01478">
    <property type="entry name" value="Peptidase_A24"/>
    <property type="match status" value="1"/>
</dbReference>
<keyword evidence="5" id="KW-1185">Reference proteome</keyword>
<evidence type="ECO:0000256" key="2">
    <source>
        <dbReference type="SAM" id="Phobius"/>
    </source>
</evidence>
<dbReference type="InterPro" id="IPR050882">
    <property type="entry name" value="Prepilin_peptidase/N-MTase"/>
</dbReference>
<reference evidence="4 5" key="1">
    <citation type="submission" date="2022-08" db="EMBL/GenBank/DDBJ databases">
        <title>Reclassification of Massilia species as members of the genera Telluria, Duganella, Pseudoduganella, Mokoshia gen. nov. and Zemynaea gen. nov. using orthogonal and non-orthogonal genome-based approaches.</title>
        <authorList>
            <person name="Bowman J.P."/>
        </authorList>
    </citation>
    <scope>NUCLEOTIDE SEQUENCE [LARGE SCALE GENOMIC DNA]</scope>
    <source>
        <strain evidence="4 5">JCM 31661</strain>
    </source>
</reference>
<dbReference type="InterPro" id="IPR000045">
    <property type="entry name" value="Prepilin_IV_endopep_pep"/>
</dbReference>
<keyword evidence="2" id="KW-0472">Membrane</keyword>
<dbReference type="GO" id="GO:0004190">
    <property type="term" value="F:aspartic-type endopeptidase activity"/>
    <property type="evidence" value="ECO:0007669"/>
    <property type="project" value="UniProtKB-EC"/>
</dbReference>
<evidence type="ECO:0000313" key="5">
    <source>
        <dbReference type="Proteomes" id="UP001206572"/>
    </source>
</evidence>
<dbReference type="Gene3D" id="1.20.120.1220">
    <property type="match status" value="1"/>
</dbReference>
<evidence type="ECO:0000313" key="4">
    <source>
        <dbReference type="EMBL" id="MCS0595583.1"/>
    </source>
</evidence>
<feature type="transmembrane region" description="Helical" evidence="2">
    <location>
        <begin position="95"/>
        <end position="118"/>
    </location>
</feature>
<evidence type="ECO:0000259" key="3">
    <source>
        <dbReference type="Pfam" id="PF01478"/>
    </source>
</evidence>
<feature type="transmembrane region" description="Helical" evidence="2">
    <location>
        <begin position="53"/>
        <end position="74"/>
    </location>
</feature>
<dbReference type="PANTHER" id="PTHR30487">
    <property type="entry name" value="TYPE 4 PREPILIN-LIKE PROTEINS LEADER PEPTIDE-PROCESSING ENZYME"/>
    <property type="match status" value="1"/>
</dbReference>
<organism evidence="4 5">
    <name type="scientific">Massilia agri</name>
    <dbReference type="NCBI Taxonomy" id="1886785"/>
    <lineage>
        <taxon>Bacteria</taxon>
        <taxon>Pseudomonadati</taxon>
        <taxon>Pseudomonadota</taxon>
        <taxon>Betaproteobacteria</taxon>
        <taxon>Burkholderiales</taxon>
        <taxon>Oxalobacteraceae</taxon>
        <taxon>Telluria group</taxon>
        <taxon>Massilia</taxon>
    </lineage>
</organism>
<keyword evidence="4" id="KW-0378">Hydrolase</keyword>
<dbReference type="RefSeq" id="WP_258826635.1">
    <property type="nucleotide sequence ID" value="NZ_JANUHA010000002.1"/>
</dbReference>
<dbReference type="EMBL" id="JANUHA010000002">
    <property type="protein sequence ID" value="MCS0595583.1"/>
    <property type="molecule type" value="Genomic_DNA"/>
</dbReference>
<dbReference type="Proteomes" id="UP001206572">
    <property type="component" value="Unassembled WGS sequence"/>
</dbReference>
<feature type="transmembrane region" description="Helical" evidence="2">
    <location>
        <begin position="31"/>
        <end position="47"/>
    </location>
</feature>
<feature type="domain" description="Prepilin type IV endopeptidase peptidase" evidence="3">
    <location>
        <begin position="10"/>
        <end position="113"/>
    </location>
</feature>
<dbReference type="PANTHER" id="PTHR30487:SF0">
    <property type="entry name" value="PREPILIN LEADER PEPTIDASE_N-METHYLTRANSFERASE-RELATED"/>
    <property type="match status" value="1"/>
</dbReference>
<accession>A0ABT2AH62</accession>
<evidence type="ECO:0000256" key="1">
    <source>
        <dbReference type="ARBA" id="ARBA00005801"/>
    </source>
</evidence>
<sequence>MVVAPYLDTLLLLLAAAAAINDLASRRIPNLLLLCGLACALVLHALSPSPGEALLSSLGGFAAGLLIFLPFYMMRGMAAGDVKMMATVGAFTGPATAFHIAIMAWCAGGAMAIAIIVFRGRLLLALRNLWHIARGLWLRIPVGSAAKSESAGSMPYGVAIAAGTIYVLAMRYS</sequence>
<comment type="caution">
    <text evidence="4">The sequence shown here is derived from an EMBL/GenBank/DDBJ whole genome shotgun (WGS) entry which is preliminary data.</text>
</comment>
<protein>
    <submittedName>
        <fullName evidence="4">Prepilin peptidase</fullName>
        <ecNumber evidence="4">3.4.23.43</ecNumber>
    </submittedName>
</protein>
<name>A0ABT2AH62_9BURK</name>
<proteinExistence type="inferred from homology"/>
<gene>
    <name evidence="4" type="ORF">NX780_04415</name>
</gene>
<keyword evidence="2" id="KW-1133">Transmembrane helix</keyword>